<keyword evidence="3" id="KW-1185">Reference proteome</keyword>
<keyword evidence="1" id="KW-1133">Transmembrane helix</keyword>
<gene>
    <name evidence="2" type="ORF">AS888_23390</name>
</gene>
<reference evidence="2 3" key="1">
    <citation type="submission" date="2015-11" db="EMBL/GenBank/DDBJ databases">
        <title>Genome Sequence of Bacillus simplex strain VanAntwerpen2.</title>
        <authorList>
            <person name="Couger M.B."/>
        </authorList>
    </citation>
    <scope>NUCLEOTIDE SEQUENCE [LARGE SCALE GENOMIC DNA]</scope>
    <source>
        <strain evidence="2 3">VanAntwerpen02</strain>
    </source>
</reference>
<keyword evidence="1" id="KW-0812">Transmembrane</keyword>
<evidence type="ECO:0000313" key="2">
    <source>
        <dbReference type="EMBL" id="KWW16932.1"/>
    </source>
</evidence>
<organism evidence="2 3">
    <name type="scientific">Peribacillus simplex</name>
    <dbReference type="NCBI Taxonomy" id="1478"/>
    <lineage>
        <taxon>Bacteria</taxon>
        <taxon>Bacillati</taxon>
        <taxon>Bacillota</taxon>
        <taxon>Bacilli</taxon>
        <taxon>Bacillales</taxon>
        <taxon>Bacillaceae</taxon>
        <taxon>Peribacillus</taxon>
    </lineage>
</organism>
<comment type="caution">
    <text evidence="2">The sequence shown here is derived from an EMBL/GenBank/DDBJ whole genome shotgun (WGS) entry which is preliminary data.</text>
</comment>
<name>A0A109MW67_9BACI</name>
<evidence type="ECO:0000313" key="3">
    <source>
        <dbReference type="Proteomes" id="UP000064189"/>
    </source>
</evidence>
<dbReference type="Proteomes" id="UP000064189">
    <property type="component" value="Unassembled WGS sequence"/>
</dbReference>
<feature type="transmembrane region" description="Helical" evidence="1">
    <location>
        <begin position="38"/>
        <end position="58"/>
    </location>
</feature>
<sequence length="59" mass="6771">MKIIFLLGLVCLCGMGYFLRKAKTPGIYPPKRVLQARAYAFALPGGLLLFIWLMWLFIH</sequence>
<dbReference type="AlphaFoldDB" id="A0A109MW67"/>
<keyword evidence="1" id="KW-0472">Membrane</keyword>
<dbReference type="InterPro" id="IPR058724">
    <property type="entry name" value="YhzF"/>
</dbReference>
<accession>A0A109MW67</accession>
<proteinExistence type="predicted"/>
<evidence type="ECO:0000256" key="1">
    <source>
        <dbReference type="SAM" id="Phobius"/>
    </source>
</evidence>
<protein>
    <submittedName>
        <fullName evidence="2">Uncharacterized protein</fullName>
    </submittedName>
</protein>
<dbReference type="Pfam" id="PF26302">
    <property type="entry name" value="YhzF"/>
    <property type="match status" value="1"/>
</dbReference>
<dbReference type="EMBL" id="LNNH01000029">
    <property type="protein sequence ID" value="KWW16932.1"/>
    <property type="molecule type" value="Genomic_DNA"/>
</dbReference>